<evidence type="ECO:0000313" key="1">
    <source>
        <dbReference type="EMBL" id="KAJ7557174.1"/>
    </source>
</evidence>
<dbReference type="Proteomes" id="UP001162992">
    <property type="component" value="Chromosome 5"/>
</dbReference>
<keyword evidence="2" id="KW-1185">Reference proteome</keyword>
<organism evidence="1 2">
    <name type="scientific">Diphasiastrum complanatum</name>
    <name type="common">Issler's clubmoss</name>
    <name type="synonym">Lycopodium complanatum</name>
    <dbReference type="NCBI Taxonomy" id="34168"/>
    <lineage>
        <taxon>Eukaryota</taxon>
        <taxon>Viridiplantae</taxon>
        <taxon>Streptophyta</taxon>
        <taxon>Embryophyta</taxon>
        <taxon>Tracheophyta</taxon>
        <taxon>Lycopodiopsida</taxon>
        <taxon>Lycopodiales</taxon>
        <taxon>Lycopodiaceae</taxon>
        <taxon>Lycopodioideae</taxon>
        <taxon>Diphasiastrum</taxon>
    </lineage>
</organism>
<reference evidence="2" key="1">
    <citation type="journal article" date="2024" name="Proc. Natl. Acad. Sci. U.S.A.">
        <title>Extraordinary preservation of gene collinearity over three hundred million years revealed in homosporous lycophytes.</title>
        <authorList>
            <person name="Li C."/>
            <person name="Wickell D."/>
            <person name="Kuo L.Y."/>
            <person name="Chen X."/>
            <person name="Nie B."/>
            <person name="Liao X."/>
            <person name="Peng D."/>
            <person name="Ji J."/>
            <person name="Jenkins J."/>
            <person name="Williams M."/>
            <person name="Shu S."/>
            <person name="Plott C."/>
            <person name="Barry K."/>
            <person name="Rajasekar S."/>
            <person name="Grimwood J."/>
            <person name="Han X."/>
            <person name="Sun S."/>
            <person name="Hou Z."/>
            <person name="He W."/>
            <person name="Dai G."/>
            <person name="Sun C."/>
            <person name="Schmutz J."/>
            <person name="Leebens-Mack J.H."/>
            <person name="Li F.W."/>
            <person name="Wang L."/>
        </authorList>
    </citation>
    <scope>NUCLEOTIDE SEQUENCE [LARGE SCALE GENOMIC DNA]</scope>
    <source>
        <strain evidence="2">cv. PW_Plant_1</strain>
    </source>
</reference>
<gene>
    <name evidence="1" type="ORF">O6H91_05G115000</name>
</gene>
<dbReference type="EMBL" id="CM055096">
    <property type="protein sequence ID" value="KAJ7557174.1"/>
    <property type="molecule type" value="Genomic_DNA"/>
</dbReference>
<sequence>MLQVRRSPIQKKAQDIEKESSSIFLFHCSGLTSKQWRHPKNILCTFNGRTLFQPSCKWKLPHKNEQGGFFAQLASSAGPTCFFYLTEEAPDQAWSQLLPPAYQNQNLVLLYGQHRYTLVNHMDIQKSR</sequence>
<evidence type="ECO:0000313" key="2">
    <source>
        <dbReference type="Proteomes" id="UP001162992"/>
    </source>
</evidence>
<proteinExistence type="predicted"/>
<comment type="caution">
    <text evidence="1">The sequence shown here is derived from an EMBL/GenBank/DDBJ whole genome shotgun (WGS) entry which is preliminary data.</text>
</comment>
<name>A0ACC2DS92_DIPCM</name>
<protein>
    <submittedName>
        <fullName evidence="1">Uncharacterized protein</fullName>
    </submittedName>
</protein>
<accession>A0ACC2DS92</accession>